<dbReference type="InterPro" id="IPR008972">
    <property type="entry name" value="Cupredoxin"/>
</dbReference>
<evidence type="ECO:0000256" key="6">
    <source>
        <dbReference type="SAM" id="MobiDB-lite"/>
    </source>
</evidence>
<keyword evidence="7" id="KW-1133">Transmembrane helix</keyword>
<feature type="compositionally biased region" description="Pro residues" evidence="6">
    <location>
        <begin position="451"/>
        <end position="462"/>
    </location>
</feature>
<evidence type="ECO:0000256" key="4">
    <source>
        <dbReference type="ARBA" id="ARBA00023163"/>
    </source>
</evidence>
<evidence type="ECO:0000256" key="3">
    <source>
        <dbReference type="ARBA" id="ARBA00023125"/>
    </source>
</evidence>
<gene>
    <name evidence="10" type="ORF">V6N11_030019</name>
</gene>
<feature type="compositionally biased region" description="Basic and acidic residues" evidence="6">
    <location>
        <begin position="166"/>
        <end position="184"/>
    </location>
</feature>
<dbReference type="PANTHER" id="PTHR33729:SF12">
    <property type="entry name" value="MBD DOMAIN-CONTAINING PROTEIN"/>
    <property type="match status" value="1"/>
</dbReference>
<dbReference type="Proteomes" id="UP001396334">
    <property type="component" value="Unassembled WGS sequence"/>
</dbReference>
<organism evidence="10 11">
    <name type="scientific">Hibiscus sabdariffa</name>
    <name type="common">roselle</name>
    <dbReference type="NCBI Taxonomy" id="183260"/>
    <lineage>
        <taxon>Eukaryota</taxon>
        <taxon>Viridiplantae</taxon>
        <taxon>Streptophyta</taxon>
        <taxon>Embryophyta</taxon>
        <taxon>Tracheophyta</taxon>
        <taxon>Spermatophyta</taxon>
        <taxon>Magnoliopsida</taxon>
        <taxon>eudicotyledons</taxon>
        <taxon>Gunneridae</taxon>
        <taxon>Pentapetalae</taxon>
        <taxon>rosids</taxon>
        <taxon>malvids</taxon>
        <taxon>Malvales</taxon>
        <taxon>Malvaceae</taxon>
        <taxon>Malvoideae</taxon>
        <taxon>Hibiscus</taxon>
    </lineage>
</organism>
<dbReference type="InterPro" id="IPR016177">
    <property type="entry name" value="DNA-bd_dom_sf"/>
</dbReference>
<keyword evidence="11" id="KW-1185">Reference proteome</keyword>
<comment type="caution">
    <text evidence="10">The sequence shown here is derived from an EMBL/GenBank/DDBJ whole genome shotgun (WGS) entry which is preliminary data.</text>
</comment>
<accession>A0ABR2PK07</accession>
<feature type="compositionally biased region" description="Basic and acidic residues" evidence="6">
    <location>
        <begin position="74"/>
        <end position="97"/>
    </location>
</feature>
<dbReference type="SUPFAM" id="SSF49503">
    <property type="entry name" value="Cupredoxins"/>
    <property type="match status" value="1"/>
</dbReference>
<evidence type="ECO:0000256" key="1">
    <source>
        <dbReference type="ARBA" id="ARBA00004123"/>
    </source>
</evidence>
<feature type="region of interest" description="Disordered" evidence="6">
    <location>
        <begin position="49"/>
        <end position="203"/>
    </location>
</feature>
<dbReference type="EMBL" id="JBBPBN010000057">
    <property type="protein sequence ID" value="KAK8988636.1"/>
    <property type="molecule type" value="Genomic_DNA"/>
</dbReference>
<dbReference type="InterPro" id="IPR001739">
    <property type="entry name" value="Methyl_CpG_DNA-bd"/>
</dbReference>
<evidence type="ECO:0000259" key="8">
    <source>
        <dbReference type="PROSITE" id="PS50982"/>
    </source>
</evidence>
<evidence type="ECO:0000313" key="11">
    <source>
        <dbReference type="Proteomes" id="UP001396334"/>
    </source>
</evidence>
<dbReference type="SUPFAM" id="SSF54171">
    <property type="entry name" value="DNA-binding domain"/>
    <property type="match status" value="1"/>
</dbReference>
<evidence type="ECO:0000256" key="2">
    <source>
        <dbReference type="ARBA" id="ARBA00023015"/>
    </source>
</evidence>
<keyword evidence="3" id="KW-0238">DNA-binding</keyword>
<keyword evidence="7" id="KW-0812">Transmembrane</keyword>
<feature type="region of interest" description="Disordered" evidence="6">
    <location>
        <begin position="446"/>
        <end position="502"/>
    </location>
</feature>
<dbReference type="Pfam" id="PF01429">
    <property type="entry name" value="MBD"/>
    <property type="match status" value="1"/>
</dbReference>
<keyword evidence="2" id="KW-0805">Transcription regulation</keyword>
<dbReference type="CDD" id="cd13920">
    <property type="entry name" value="Stellacyanin"/>
    <property type="match status" value="1"/>
</dbReference>
<keyword evidence="5" id="KW-0539">Nucleus</keyword>
<name>A0ABR2PK07_9ROSI</name>
<feature type="domain" description="Phytocyanin" evidence="9">
    <location>
        <begin position="341"/>
        <end position="445"/>
    </location>
</feature>
<evidence type="ECO:0000259" key="9">
    <source>
        <dbReference type="PROSITE" id="PS51485"/>
    </source>
</evidence>
<dbReference type="Pfam" id="PF02298">
    <property type="entry name" value="Cu_bind_like"/>
    <property type="match status" value="1"/>
</dbReference>
<feature type="transmembrane region" description="Helical" evidence="7">
    <location>
        <begin position="299"/>
        <end position="316"/>
    </location>
</feature>
<sequence>MESKEEVISVELPAPASWKKIFFPKKVGSPRKTEIMFIAPTGEEINNRKQLEQYLKSHPGNPPIEEFDWGTGETPRRSARISEKAKATPTPEKEPPKKRGRKSSSARKEHEETEAVSEKTEGEKESGKEDAQIIEQETTESEKGKGTSTENQVDNGGKTEVTEQTGHTDVKMDEAEQEVDKDVQIPEIADDDKKEEAEIANGSCLKHSEKPETVTLEANGEIPMTEVEPKEKQVVEEVAGKCNVEVEEKGEAVGAEVIENANVKPSDQTDAQQPPVPAPYAVKEIEPESLQHADVRCDFVGIISTYLAFGIVYLMARFTICMFFSVTTIAVALVQFAAAQTVYVVGDDMGWTIPQNGATAYSNWAASKRFLVGDILVFNFTTNEHDVLRVPKASFDECSDDNPIGNMLADGPANVTLNSTGQQYYICTLGRHCELGQRLAITVSVTSDSPLPAPSPTTPTTPSPTSGTPADCTPAPTSGPTAGSMPPRSVPGPNGAPNSSSSSTVLASLLVSMLAIVMGLIF</sequence>
<feature type="domain" description="MBD" evidence="8">
    <location>
        <begin position="4"/>
        <end position="74"/>
    </location>
</feature>
<dbReference type="PANTHER" id="PTHR33729">
    <property type="entry name" value="METHYL-CPG BINDING DOMAIN CONTAINING PROTEIN, EXPRESSED"/>
    <property type="match status" value="1"/>
</dbReference>
<comment type="subcellular location">
    <subcellularLocation>
        <location evidence="1">Nucleus</location>
    </subcellularLocation>
</comment>
<feature type="compositionally biased region" description="Basic and acidic residues" evidence="6">
    <location>
        <begin position="106"/>
        <end position="131"/>
    </location>
</feature>
<dbReference type="Gene3D" id="2.60.40.420">
    <property type="entry name" value="Cupredoxins - blue copper proteins"/>
    <property type="match status" value="1"/>
</dbReference>
<reference evidence="10 11" key="1">
    <citation type="journal article" date="2024" name="G3 (Bethesda)">
        <title>Genome assembly of Hibiscus sabdariffa L. provides insights into metabolisms of medicinal natural products.</title>
        <authorList>
            <person name="Kim T."/>
        </authorList>
    </citation>
    <scope>NUCLEOTIDE SEQUENCE [LARGE SCALE GENOMIC DNA]</scope>
    <source>
        <strain evidence="10">TK-2024</strain>
        <tissue evidence="10">Old leaves</tissue>
    </source>
</reference>
<keyword evidence="4" id="KW-0804">Transcription</keyword>
<dbReference type="PROSITE" id="PS51485">
    <property type="entry name" value="PHYTOCYANIN"/>
    <property type="match status" value="1"/>
</dbReference>
<dbReference type="InterPro" id="IPR039622">
    <property type="entry name" value="MBD10/11"/>
</dbReference>
<proteinExistence type="predicted"/>
<feature type="transmembrane region" description="Helical" evidence="7">
    <location>
        <begin position="323"/>
        <end position="345"/>
    </location>
</feature>
<dbReference type="InterPro" id="IPR003245">
    <property type="entry name" value="Phytocyanin_dom"/>
</dbReference>
<protein>
    <submittedName>
        <fullName evidence="10">Uncharacterized protein</fullName>
    </submittedName>
</protein>
<keyword evidence="7" id="KW-0472">Membrane</keyword>
<evidence type="ECO:0000256" key="7">
    <source>
        <dbReference type="SAM" id="Phobius"/>
    </source>
</evidence>
<dbReference type="Gene3D" id="3.30.890.10">
    <property type="entry name" value="Methyl-cpg-binding Protein 2, Chain A"/>
    <property type="match status" value="1"/>
</dbReference>
<evidence type="ECO:0000313" key="10">
    <source>
        <dbReference type="EMBL" id="KAK8988636.1"/>
    </source>
</evidence>
<evidence type="ECO:0000256" key="5">
    <source>
        <dbReference type="ARBA" id="ARBA00023242"/>
    </source>
</evidence>
<dbReference type="PROSITE" id="PS50982">
    <property type="entry name" value="MBD"/>
    <property type="match status" value="1"/>
</dbReference>